<evidence type="ECO:0000256" key="1">
    <source>
        <dbReference type="ARBA" id="ARBA00022553"/>
    </source>
</evidence>
<evidence type="ECO:0000256" key="3">
    <source>
        <dbReference type="ARBA" id="ARBA00023015"/>
    </source>
</evidence>
<evidence type="ECO:0000313" key="9">
    <source>
        <dbReference type="Proteomes" id="UP000030661"/>
    </source>
</evidence>
<dbReference type="GO" id="GO:0000976">
    <property type="term" value="F:transcription cis-regulatory region binding"/>
    <property type="evidence" value="ECO:0007669"/>
    <property type="project" value="TreeGrafter"/>
</dbReference>
<feature type="modified residue" description="4-aspartylphosphate" evidence="6">
    <location>
        <position position="53"/>
    </location>
</feature>
<dbReference type="Gene3D" id="3.40.50.2300">
    <property type="match status" value="1"/>
</dbReference>
<evidence type="ECO:0000256" key="5">
    <source>
        <dbReference type="ARBA" id="ARBA00023163"/>
    </source>
</evidence>
<accession>A0A0S6WAK4</accession>
<reference evidence="8" key="1">
    <citation type="journal article" date="2015" name="PeerJ">
        <title>First genomic representation of candidate bacterial phylum KSB3 points to enhanced environmental sensing as a trigger of wastewater bulking.</title>
        <authorList>
            <person name="Sekiguchi Y."/>
            <person name="Ohashi A."/>
            <person name="Parks D.H."/>
            <person name="Yamauchi T."/>
            <person name="Tyson G.W."/>
            <person name="Hugenholtz P."/>
        </authorList>
    </citation>
    <scope>NUCLEOTIDE SEQUENCE [LARGE SCALE GENOMIC DNA]</scope>
</reference>
<keyword evidence="2" id="KW-0902">Two-component regulatory system</keyword>
<dbReference type="PANTHER" id="PTHR48111:SF1">
    <property type="entry name" value="TWO-COMPONENT RESPONSE REGULATOR ORR33"/>
    <property type="match status" value="1"/>
</dbReference>
<dbReference type="GO" id="GO:0006355">
    <property type="term" value="P:regulation of DNA-templated transcription"/>
    <property type="evidence" value="ECO:0007669"/>
    <property type="project" value="TreeGrafter"/>
</dbReference>
<proteinExistence type="predicted"/>
<dbReference type="Proteomes" id="UP000030661">
    <property type="component" value="Unassembled WGS sequence"/>
</dbReference>
<organism evidence="8">
    <name type="scientific">Vecturithrix granuli</name>
    <dbReference type="NCBI Taxonomy" id="1499967"/>
    <lineage>
        <taxon>Bacteria</taxon>
        <taxon>Candidatus Moduliflexota</taxon>
        <taxon>Candidatus Vecturitrichia</taxon>
        <taxon>Candidatus Vecturitrichales</taxon>
        <taxon>Candidatus Vecturitrichaceae</taxon>
        <taxon>Candidatus Vecturithrix</taxon>
    </lineage>
</organism>
<dbReference type="AlphaFoldDB" id="A0A0S6WAK4"/>
<evidence type="ECO:0000256" key="6">
    <source>
        <dbReference type="PROSITE-ProRule" id="PRU00169"/>
    </source>
</evidence>
<dbReference type="InterPro" id="IPR011006">
    <property type="entry name" value="CheY-like_superfamily"/>
</dbReference>
<evidence type="ECO:0000259" key="7">
    <source>
        <dbReference type="PROSITE" id="PS50110"/>
    </source>
</evidence>
<evidence type="ECO:0000313" key="8">
    <source>
        <dbReference type="EMBL" id="GAK55257.1"/>
    </source>
</evidence>
<keyword evidence="5" id="KW-0804">Transcription</keyword>
<dbReference type="STRING" id="1499967.U27_02089"/>
<name>A0A0S6WAK4_VECG1</name>
<dbReference type="EMBL" id="DF820463">
    <property type="protein sequence ID" value="GAK55257.1"/>
    <property type="molecule type" value="Genomic_DNA"/>
</dbReference>
<dbReference type="SUPFAM" id="SSF52172">
    <property type="entry name" value="CheY-like"/>
    <property type="match status" value="1"/>
</dbReference>
<dbReference type="PANTHER" id="PTHR48111">
    <property type="entry name" value="REGULATOR OF RPOS"/>
    <property type="match status" value="1"/>
</dbReference>
<keyword evidence="9" id="KW-1185">Reference proteome</keyword>
<dbReference type="PROSITE" id="PS50110">
    <property type="entry name" value="RESPONSE_REGULATORY"/>
    <property type="match status" value="1"/>
</dbReference>
<dbReference type="FunFam" id="3.40.50.2300:FF:000001">
    <property type="entry name" value="DNA-binding response regulator PhoB"/>
    <property type="match status" value="1"/>
</dbReference>
<dbReference type="eggNOG" id="COG0784">
    <property type="taxonomic scope" value="Bacteria"/>
</dbReference>
<gene>
    <name evidence="8" type="ORF">U27_02089</name>
</gene>
<dbReference type="InterPro" id="IPR001789">
    <property type="entry name" value="Sig_transdc_resp-reg_receiver"/>
</dbReference>
<evidence type="ECO:0000256" key="4">
    <source>
        <dbReference type="ARBA" id="ARBA00023125"/>
    </source>
</evidence>
<dbReference type="GO" id="GO:0032993">
    <property type="term" value="C:protein-DNA complex"/>
    <property type="evidence" value="ECO:0007669"/>
    <property type="project" value="TreeGrafter"/>
</dbReference>
<evidence type="ECO:0000256" key="2">
    <source>
        <dbReference type="ARBA" id="ARBA00023012"/>
    </source>
</evidence>
<dbReference type="GO" id="GO:0005829">
    <property type="term" value="C:cytosol"/>
    <property type="evidence" value="ECO:0007669"/>
    <property type="project" value="TreeGrafter"/>
</dbReference>
<dbReference type="Pfam" id="PF00072">
    <property type="entry name" value="Response_reg"/>
    <property type="match status" value="1"/>
</dbReference>
<dbReference type="HOGENOM" id="CLU_000445_69_8_0"/>
<dbReference type="GO" id="GO:0000156">
    <property type="term" value="F:phosphorelay response regulator activity"/>
    <property type="evidence" value="ECO:0007669"/>
    <property type="project" value="TreeGrafter"/>
</dbReference>
<dbReference type="CDD" id="cd17554">
    <property type="entry name" value="REC_TrrA-like"/>
    <property type="match status" value="1"/>
</dbReference>
<sequence length="119" mass="13656">MKTLLIVDDEKHIRMLYEEEFKDEGYTVLTASNGLEALGIIEQHPEIDLVILDIKMPEMDGSEFLRRIRQFNKDLPILISTAYGDYVQQDFSAWLSSGYSVKTSDLSELKARVKELLGQ</sequence>
<keyword evidence="4" id="KW-0238">DNA-binding</keyword>
<keyword evidence="3" id="KW-0805">Transcription regulation</keyword>
<dbReference type="InterPro" id="IPR039420">
    <property type="entry name" value="WalR-like"/>
</dbReference>
<dbReference type="SMART" id="SM00448">
    <property type="entry name" value="REC"/>
    <property type="match status" value="1"/>
</dbReference>
<protein>
    <submittedName>
        <fullName evidence="8">Response regulator receiver protein</fullName>
    </submittedName>
</protein>
<keyword evidence="1 6" id="KW-0597">Phosphoprotein</keyword>
<feature type="domain" description="Response regulatory" evidence="7">
    <location>
        <begin position="3"/>
        <end position="117"/>
    </location>
</feature>